<proteinExistence type="predicted"/>
<dbReference type="RefSeq" id="WP_012797689.1">
    <property type="nucleotide sequence ID" value="NC_013165.1"/>
</dbReference>
<evidence type="ECO:0000313" key="1">
    <source>
        <dbReference type="EMBL" id="ACV21584.1"/>
    </source>
</evidence>
<dbReference type="KEGG" id="shi:Shel_05250"/>
<dbReference type="STRING" id="471855.Shel_05250"/>
<dbReference type="Pfam" id="PF12675">
    <property type="entry name" value="DUF3795"/>
    <property type="match status" value="1"/>
</dbReference>
<reference evidence="1 2" key="1">
    <citation type="journal article" date="2009" name="Stand. Genomic Sci.">
        <title>Complete genome sequence of Slackia heliotrinireducens type strain (RHS 1).</title>
        <authorList>
            <person name="Pukall R."/>
            <person name="Lapidus A."/>
            <person name="Nolan M."/>
            <person name="Copeland A."/>
            <person name="Glavina Del Rio T."/>
            <person name="Lucas S."/>
            <person name="Chen F."/>
            <person name="Tice H."/>
            <person name="Cheng J.F."/>
            <person name="Chertkov O."/>
            <person name="Bruce D."/>
            <person name="Goodwin L."/>
            <person name="Kuske C."/>
            <person name="Brettin T."/>
            <person name="Detter J.C."/>
            <person name="Han C."/>
            <person name="Pitluck S."/>
            <person name="Pati A."/>
            <person name="Mavrommatis K."/>
            <person name="Ivanova N."/>
            <person name="Ovchinnikova G."/>
            <person name="Chen A."/>
            <person name="Palaniappan K."/>
            <person name="Schneider S."/>
            <person name="Rohde M."/>
            <person name="Chain P."/>
            <person name="D'haeseleer P."/>
            <person name="Goker M."/>
            <person name="Bristow J."/>
            <person name="Eisen J.A."/>
            <person name="Markowitz V."/>
            <person name="Kyrpides N.C."/>
            <person name="Klenk H.P."/>
            <person name="Hugenholtz P."/>
        </authorList>
    </citation>
    <scope>NUCLEOTIDE SEQUENCE [LARGE SCALE GENOMIC DNA]</scope>
    <source>
        <strain evidence="2">ATCC 29202 / DSM 20476 / NCTC 11029 / RHS 1</strain>
    </source>
</reference>
<sequence>MLFTPEMVAPCGLDCSLCAQAQLKDGPCPGCKKDDDNKPYFCAVLCEIINCEKRIQSGYAYCDECPDFPCEHVMEKETRYTSAYPRRESPLENLQIIRELGMDEFLRQEREQWTCKSCGGPISVHTGVCSACGGK</sequence>
<keyword evidence="2" id="KW-1185">Reference proteome</keyword>
<evidence type="ECO:0000313" key="2">
    <source>
        <dbReference type="Proteomes" id="UP000002026"/>
    </source>
</evidence>
<dbReference type="eggNOG" id="ENOG502ZY4Z">
    <property type="taxonomic scope" value="Bacteria"/>
</dbReference>
<organism evidence="1 2">
    <name type="scientific">Slackia heliotrinireducens (strain ATCC 29202 / DSM 20476 / NCTC 11029 / RHS 1)</name>
    <name type="common">Peptococcus heliotrinreducens</name>
    <dbReference type="NCBI Taxonomy" id="471855"/>
    <lineage>
        <taxon>Bacteria</taxon>
        <taxon>Bacillati</taxon>
        <taxon>Actinomycetota</taxon>
        <taxon>Coriobacteriia</taxon>
        <taxon>Eggerthellales</taxon>
        <taxon>Eggerthellaceae</taxon>
        <taxon>Slackia</taxon>
    </lineage>
</organism>
<protein>
    <recommendedName>
        <fullName evidence="3">DUF3795 domain-containing protein</fullName>
    </recommendedName>
</protein>
<dbReference type="AlphaFoldDB" id="C7N363"/>
<dbReference type="EMBL" id="CP001684">
    <property type="protein sequence ID" value="ACV21584.1"/>
    <property type="molecule type" value="Genomic_DNA"/>
</dbReference>
<gene>
    <name evidence="1" type="ordered locus">Shel_05250</name>
</gene>
<accession>C7N363</accession>
<dbReference type="HOGENOM" id="CLU_129665_1_0_11"/>
<name>C7N363_SLAHD</name>
<evidence type="ECO:0008006" key="3">
    <source>
        <dbReference type="Google" id="ProtNLM"/>
    </source>
</evidence>
<dbReference type="InterPro" id="IPR024227">
    <property type="entry name" value="DUF3795"/>
</dbReference>
<dbReference type="Proteomes" id="UP000002026">
    <property type="component" value="Chromosome"/>
</dbReference>